<gene>
    <name evidence="3" type="ORF">CTheo_2392</name>
</gene>
<feature type="compositionally biased region" description="Low complexity" evidence="1">
    <location>
        <begin position="370"/>
        <end position="386"/>
    </location>
</feature>
<evidence type="ECO:0000259" key="2">
    <source>
        <dbReference type="Pfam" id="PF08719"/>
    </source>
</evidence>
<feature type="compositionally biased region" description="Low complexity" evidence="1">
    <location>
        <begin position="750"/>
        <end position="759"/>
    </location>
</feature>
<feature type="region of interest" description="Disordered" evidence="1">
    <location>
        <begin position="199"/>
        <end position="225"/>
    </location>
</feature>
<proteinExistence type="predicted"/>
<evidence type="ECO:0000313" key="4">
    <source>
        <dbReference type="Proteomes" id="UP000383932"/>
    </source>
</evidence>
<feature type="compositionally biased region" description="Basic and acidic residues" evidence="1">
    <location>
        <begin position="508"/>
        <end position="529"/>
    </location>
</feature>
<feature type="compositionally biased region" description="Basic and acidic residues" evidence="1">
    <location>
        <begin position="264"/>
        <end position="278"/>
    </location>
</feature>
<comment type="caution">
    <text evidence="3">The sequence shown here is derived from an EMBL/GenBank/DDBJ whole genome shotgun (WGS) entry which is preliminary data.</text>
</comment>
<dbReference type="CDD" id="cd15457">
    <property type="entry name" value="NADAR"/>
    <property type="match status" value="1"/>
</dbReference>
<feature type="region of interest" description="Disordered" evidence="1">
    <location>
        <begin position="54"/>
        <end position="175"/>
    </location>
</feature>
<feature type="compositionally biased region" description="Low complexity" evidence="1">
    <location>
        <begin position="95"/>
        <end position="107"/>
    </location>
</feature>
<reference evidence="3 4" key="1">
    <citation type="journal article" date="2019" name="Fungal Biol. Biotechnol.">
        <title>Draft genome sequence of fastidious pathogen Ceratobasidium theobromae, which causes vascular-streak dieback in Theobroma cacao.</title>
        <authorList>
            <person name="Ali S.S."/>
            <person name="Asman A."/>
            <person name="Shao J."/>
            <person name="Firmansyah A.P."/>
            <person name="Susilo A.W."/>
            <person name="Rosmana A."/>
            <person name="McMahon P."/>
            <person name="Junaid M."/>
            <person name="Guest D."/>
            <person name="Kheng T.Y."/>
            <person name="Meinhardt L.W."/>
            <person name="Bailey B.A."/>
        </authorList>
    </citation>
    <scope>NUCLEOTIDE SEQUENCE [LARGE SCALE GENOMIC DNA]</scope>
    <source>
        <strain evidence="3 4">CT2</strain>
    </source>
</reference>
<feature type="compositionally biased region" description="Basic and acidic residues" evidence="1">
    <location>
        <begin position="634"/>
        <end position="646"/>
    </location>
</feature>
<feature type="region of interest" description="Disordered" evidence="1">
    <location>
        <begin position="358"/>
        <end position="720"/>
    </location>
</feature>
<feature type="compositionally biased region" description="Low complexity" evidence="1">
    <location>
        <begin position="54"/>
        <end position="63"/>
    </location>
</feature>
<feature type="region of interest" description="Disordered" evidence="1">
    <location>
        <begin position="242"/>
        <end position="290"/>
    </location>
</feature>
<feature type="domain" description="NADAR" evidence="2">
    <location>
        <begin position="1303"/>
        <end position="1453"/>
    </location>
</feature>
<feature type="compositionally biased region" description="Low complexity" evidence="1">
    <location>
        <begin position="446"/>
        <end position="457"/>
    </location>
</feature>
<name>A0A5N5QSM7_9AGAM</name>
<feature type="compositionally biased region" description="Polar residues" evidence="1">
    <location>
        <begin position="84"/>
        <end position="94"/>
    </location>
</feature>
<accession>A0A5N5QSM7</accession>
<feature type="compositionally biased region" description="Pro residues" evidence="1">
    <location>
        <begin position="651"/>
        <end position="663"/>
    </location>
</feature>
<dbReference type="InterPro" id="IPR012816">
    <property type="entry name" value="NADAR"/>
</dbReference>
<keyword evidence="4" id="KW-1185">Reference proteome</keyword>
<dbReference type="InterPro" id="IPR037238">
    <property type="entry name" value="YbiA-like_sf"/>
</dbReference>
<dbReference type="Gene3D" id="1.10.357.40">
    <property type="entry name" value="YbiA-like"/>
    <property type="match status" value="1"/>
</dbReference>
<evidence type="ECO:0000313" key="3">
    <source>
        <dbReference type="EMBL" id="KAB5594176.1"/>
    </source>
</evidence>
<feature type="compositionally biased region" description="Polar residues" evidence="1">
    <location>
        <begin position="419"/>
        <end position="432"/>
    </location>
</feature>
<feature type="region of interest" description="Disordered" evidence="1">
    <location>
        <begin position="734"/>
        <end position="780"/>
    </location>
</feature>
<dbReference type="OrthoDB" id="206452at2759"/>
<dbReference type="Pfam" id="PF08719">
    <property type="entry name" value="NADAR"/>
    <property type="match status" value="1"/>
</dbReference>
<dbReference type="SUPFAM" id="SSF143990">
    <property type="entry name" value="YbiA-like"/>
    <property type="match status" value="1"/>
</dbReference>
<feature type="region of interest" description="Disordered" evidence="1">
    <location>
        <begin position="1"/>
        <end position="35"/>
    </location>
</feature>
<feature type="compositionally biased region" description="Basic and acidic residues" evidence="1">
    <location>
        <begin position="488"/>
        <end position="501"/>
    </location>
</feature>
<feature type="compositionally biased region" description="Basic and acidic residues" evidence="1">
    <location>
        <begin position="1042"/>
        <end position="1055"/>
    </location>
</feature>
<dbReference type="Proteomes" id="UP000383932">
    <property type="component" value="Unassembled WGS sequence"/>
</dbReference>
<sequence length="1460" mass="159380">MRDFGGFHQAHKPSTSLPDMPPIQGHQFVSPASAPGQPGSYSYAAYAPAGVSHPHGPPGASHPFVSNPYGPSGSAHPYGVQPSPYVSNHYGTQTASSSHFSSSASASGQLPNLFTSTNPGKSSNHASHFGSVPTNESRHAAEAAARQKLKSNPLPGVPGQSRSGSGGMPGFGDVAAGPGVHGIEVGGVHAAGFGGLPGGYGPSQAHSTREKSKSKGSHTKSASTGMLSAQAANTYPPTQAYVRQTKTGDPPLAALPNSTRGRGRSGERGRGERNERSRSRSRAMPGWDTADGLLSREMGGPRDAAAILNNHSQGPSIISSGPTTATFNGIPVVNAGPQLERIPSRSKWGNKIAGLFGRGRRGSSASQQEAANATYPPATATFPPGTSRYASASEPDHPASAPPTKTGFRSFSFDRLRRPSQTQTSAPGFQTSRRSHDTQPPRGADVGLPPGQVPVGVRVDRYGTIVDNTPEKDKGKGRVMGFRLGRNHGNEEVEGPVRIDGRGAGMRASEDRRPSWDGRRPSMEARRPSLDGPDAYGPAPRQRSGSNTSQPPPPLFGTIGTGGIPGRGDAHIPSRADMFGTIRGDPYGSARDPYAASKDPFGLHPDAHKGDGGFPGLKSPIRLGPPPLSSARLPEPRPSWDGRDLVSPHTPAEPAPMSMPSPHPLSAADPRSPHPPSMLSPQPPPQGLFSPQPPSQGLFSPRAPGSQNILSPRAGDGLATPFTRYEAAGATPFMREREVLNTPRAPSVATTVPRTLPRPRTTDSTVNLDSPASASPSPDVTEADVARAAQHRDAFELAEQDANERLQNGDENARYIFNGFPMWVNWDLFTRLENAERRENNVELLPRVTSLTPSEAVPEIYNEWHATRDKWVDRFWDRNWAEFMHTHGGPIQQELAEERKTPMGKALEAARVYQRENSELPLAKREFARGYMWDHGYMHDDWRWIKEKPWRWTVEHENDERRATGRAPLPRYYAGMSHDDWRDVRDVWHTTASKWAEKRKDLEWLQRDRQEGITHERRQQLEQQYLKSRQQHKVIRKASGQRSREALRPEERDKIRHDSAMELLARRQEAFKQAQVMATPQISEAELTKRRLAQQELDELMRTPAPSHARPASSIGHATARPGEDSMLRGGSSVGHLSQPGDGWGAPMPDESDTYESTSSGDLPPAAPNPYARTPNGFPPPPQPEPLPDWMRRQKTSDPLDSSRGTMPGRNPSVPSVGKKKPGILKGILKRTLSIQRNNNGPRDPLARSNSQKRNGGIAGMFGHGHSQSEVSPLDNPWAGVFRSEHPVSVQPIRFDRSHPFSMTSPHALEYEGKLYPSAIHLWHALRFLRRPARGRGRGRNAEESLHPELADAIRQAAEPELYADQWAHAGAIGKDGTIMRSLQRPDWEEVQMEKMDEVLALKFTQHPSLGKRLMSTYPAVLLYMWDGPWGAGPDLRGPNNLGKAVMRCRERLIQHHGRI</sequence>
<protein>
    <submittedName>
        <fullName evidence="3">Serine/arginine repetitive matrix protein 2</fullName>
    </submittedName>
</protein>
<feature type="region of interest" description="Disordered" evidence="1">
    <location>
        <begin position="1102"/>
        <end position="1272"/>
    </location>
</feature>
<feature type="compositionally biased region" description="Pro residues" evidence="1">
    <location>
        <begin position="673"/>
        <end position="694"/>
    </location>
</feature>
<organism evidence="3 4">
    <name type="scientific">Ceratobasidium theobromae</name>
    <dbReference type="NCBI Taxonomy" id="1582974"/>
    <lineage>
        <taxon>Eukaryota</taxon>
        <taxon>Fungi</taxon>
        <taxon>Dikarya</taxon>
        <taxon>Basidiomycota</taxon>
        <taxon>Agaricomycotina</taxon>
        <taxon>Agaricomycetes</taxon>
        <taxon>Cantharellales</taxon>
        <taxon>Ceratobasidiaceae</taxon>
        <taxon>Ceratobasidium</taxon>
    </lineage>
</organism>
<evidence type="ECO:0000256" key="1">
    <source>
        <dbReference type="SAM" id="MobiDB-lite"/>
    </source>
</evidence>
<feature type="region of interest" description="Disordered" evidence="1">
    <location>
        <begin position="1025"/>
        <end position="1055"/>
    </location>
</feature>
<feature type="compositionally biased region" description="Pro residues" evidence="1">
    <location>
        <begin position="1177"/>
        <end position="1187"/>
    </location>
</feature>
<dbReference type="EMBL" id="SSOP01000024">
    <property type="protein sequence ID" value="KAB5594176.1"/>
    <property type="molecule type" value="Genomic_DNA"/>
</dbReference>
<feature type="compositionally biased region" description="Polar residues" evidence="1">
    <location>
        <begin position="108"/>
        <end position="126"/>
    </location>
</feature>